<organism evidence="2 3">
    <name type="scientific">Cytospora mali</name>
    <name type="common">Apple Valsa canker fungus</name>
    <name type="synonym">Valsa mali</name>
    <dbReference type="NCBI Taxonomy" id="578113"/>
    <lineage>
        <taxon>Eukaryota</taxon>
        <taxon>Fungi</taxon>
        <taxon>Dikarya</taxon>
        <taxon>Ascomycota</taxon>
        <taxon>Pezizomycotina</taxon>
        <taxon>Sordariomycetes</taxon>
        <taxon>Sordariomycetidae</taxon>
        <taxon>Diaporthales</taxon>
        <taxon>Cytosporaceae</taxon>
        <taxon>Cytospora</taxon>
    </lineage>
</organism>
<keyword evidence="3" id="KW-1185">Reference proteome</keyword>
<sequence>MKSTGSLNKAIKLARKLATKTDEACNKLKQKGAQSCTVANLPVAQDNPGKPTIQYEPAKPEAIQDNPWMDVSINGSRQTNRVASTLAGSTLFGSTDTISSLVLEERKSSKTVKLVRALKKTGRLILKSTRFTLKSISLVVIVSVTLPINLGISIIMSSLETALVIVVIIVAIPLSLASCLC</sequence>
<dbReference type="Proteomes" id="UP000078559">
    <property type="component" value="Unassembled WGS sequence"/>
</dbReference>
<accession>A0A194VJE7</accession>
<reference evidence="2" key="1">
    <citation type="submission" date="2014-12" db="EMBL/GenBank/DDBJ databases">
        <title>Genome Sequence of Valsa Canker Pathogens Uncovers a Specific Adaption of Colonization on Woody Bark.</title>
        <authorList>
            <person name="Yin Z."/>
            <person name="Liu H."/>
            <person name="Gao X."/>
            <person name="Li Z."/>
            <person name="Song N."/>
            <person name="Ke X."/>
            <person name="Dai Q."/>
            <person name="Wu Y."/>
            <person name="Sun Y."/>
            <person name="Xu J.-R."/>
            <person name="Kang Z.K."/>
            <person name="Wang L."/>
            <person name="Huang L."/>
        </authorList>
    </citation>
    <scope>NUCLEOTIDE SEQUENCE [LARGE SCALE GENOMIC DNA]</scope>
    <source>
        <strain evidence="2">03-8</strain>
    </source>
</reference>
<keyword evidence="1" id="KW-0472">Membrane</keyword>
<protein>
    <submittedName>
        <fullName evidence="2">Uncharacterized protein</fullName>
    </submittedName>
</protein>
<gene>
    <name evidence="2" type="ORF">VM1G_11077</name>
</gene>
<dbReference type="EMBL" id="KN796126">
    <property type="protein sequence ID" value="KUI64266.1"/>
    <property type="molecule type" value="Genomic_DNA"/>
</dbReference>
<dbReference type="AlphaFoldDB" id="A0A194VJE7"/>
<name>A0A194VJE7_CYTMA</name>
<keyword evidence="1" id="KW-1133">Transmembrane helix</keyword>
<evidence type="ECO:0000313" key="3">
    <source>
        <dbReference type="Proteomes" id="UP000078559"/>
    </source>
</evidence>
<proteinExistence type="predicted"/>
<evidence type="ECO:0000256" key="1">
    <source>
        <dbReference type="SAM" id="Phobius"/>
    </source>
</evidence>
<feature type="transmembrane region" description="Helical" evidence="1">
    <location>
        <begin position="162"/>
        <end position="180"/>
    </location>
</feature>
<feature type="transmembrane region" description="Helical" evidence="1">
    <location>
        <begin position="136"/>
        <end position="156"/>
    </location>
</feature>
<keyword evidence="1" id="KW-0812">Transmembrane</keyword>
<evidence type="ECO:0000313" key="2">
    <source>
        <dbReference type="EMBL" id="KUI64266.1"/>
    </source>
</evidence>